<keyword evidence="3" id="KW-0804">Transcription</keyword>
<dbReference type="SMART" id="SM00342">
    <property type="entry name" value="HTH_ARAC"/>
    <property type="match status" value="1"/>
</dbReference>
<dbReference type="GeneID" id="97240613"/>
<dbReference type="Gene3D" id="3.40.50.880">
    <property type="match status" value="1"/>
</dbReference>
<dbReference type="InterPro" id="IPR029062">
    <property type="entry name" value="Class_I_gatase-like"/>
</dbReference>
<dbReference type="InterPro" id="IPR018062">
    <property type="entry name" value="HTH_AraC-typ_CS"/>
</dbReference>
<organism evidence="5 6">
    <name type="scientific">Tistrella mobilis</name>
    <dbReference type="NCBI Taxonomy" id="171437"/>
    <lineage>
        <taxon>Bacteria</taxon>
        <taxon>Pseudomonadati</taxon>
        <taxon>Pseudomonadota</taxon>
        <taxon>Alphaproteobacteria</taxon>
        <taxon>Geminicoccales</taxon>
        <taxon>Geminicoccaceae</taxon>
        <taxon>Tistrella</taxon>
    </lineage>
</organism>
<dbReference type="OrthoDB" id="9793422at2"/>
<dbReference type="SUPFAM" id="SSF52317">
    <property type="entry name" value="Class I glutamine amidotransferase-like"/>
    <property type="match status" value="1"/>
</dbReference>
<evidence type="ECO:0000313" key="6">
    <source>
        <dbReference type="Proteomes" id="UP000075787"/>
    </source>
</evidence>
<dbReference type="SUPFAM" id="SSF46689">
    <property type="entry name" value="Homeodomain-like"/>
    <property type="match status" value="2"/>
</dbReference>
<dbReference type="CDD" id="cd03137">
    <property type="entry name" value="GATase1_AraC_1"/>
    <property type="match status" value="1"/>
</dbReference>
<sequence length="335" mass="35391">MHHVVFITYPGFELLDVSGPASVFNGANHALGRQGRSAFYKVGLVSAKGGGIESSSGIVVDTMPIADLRPGDNQQRGDDQPRGDDQTILVAGAERAPLLAALADPALRSALPACVATAGRFGSVCSGGFLLATLGLLDGHRVASHWDACKPLAESFPAVTVDPDALYVVDGRLWTSAGVTTGIDMALAMIACDLDTMIAGDVAKRLILYARRPGYQSQFSPVLQAQVRGDSPFAELIGWIQANLDAPLDVPSLAERAGLSERSFHRKFVAATGETPARFVETVRLDTARLLLSRGLPLKSVAVQVGLTPVARLSEAFGRRFGMAPGLFRDMHAGM</sequence>
<comment type="caution">
    <text evidence="5">The sequence shown here is derived from an EMBL/GenBank/DDBJ whole genome shotgun (WGS) entry which is preliminary data.</text>
</comment>
<dbReference type="InterPro" id="IPR009057">
    <property type="entry name" value="Homeodomain-like_sf"/>
</dbReference>
<reference evidence="5 6" key="1">
    <citation type="submission" date="2015-12" db="EMBL/GenBank/DDBJ databases">
        <title>Genome sequence of Tistrella mobilis MCCC 1A02139.</title>
        <authorList>
            <person name="Lu L."/>
            <person name="Lai Q."/>
            <person name="Shao Z."/>
            <person name="Qian P."/>
        </authorList>
    </citation>
    <scope>NUCLEOTIDE SEQUENCE [LARGE SCALE GENOMIC DNA]</scope>
    <source>
        <strain evidence="5 6">MCCC 1A02139</strain>
    </source>
</reference>
<proteinExistence type="predicted"/>
<dbReference type="RefSeq" id="WP_062762209.1">
    <property type="nucleotide sequence ID" value="NZ_CP121045.1"/>
</dbReference>
<evidence type="ECO:0000313" key="5">
    <source>
        <dbReference type="EMBL" id="KYO55520.1"/>
    </source>
</evidence>
<dbReference type="InterPro" id="IPR002818">
    <property type="entry name" value="DJ-1/PfpI"/>
</dbReference>
<name>A0A162LL82_9PROT</name>
<dbReference type="InterPro" id="IPR018060">
    <property type="entry name" value="HTH_AraC"/>
</dbReference>
<dbReference type="PROSITE" id="PS00041">
    <property type="entry name" value="HTH_ARAC_FAMILY_1"/>
    <property type="match status" value="1"/>
</dbReference>
<dbReference type="GO" id="GO:0043565">
    <property type="term" value="F:sequence-specific DNA binding"/>
    <property type="evidence" value="ECO:0007669"/>
    <property type="project" value="InterPro"/>
</dbReference>
<gene>
    <name evidence="5" type="ORF">AUP44_23260</name>
</gene>
<dbReference type="EMBL" id="LPZR01000062">
    <property type="protein sequence ID" value="KYO55520.1"/>
    <property type="molecule type" value="Genomic_DNA"/>
</dbReference>
<protein>
    <submittedName>
        <fullName evidence="5">AraC family transcriptional regulator</fullName>
    </submittedName>
</protein>
<evidence type="ECO:0000256" key="2">
    <source>
        <dbReference type="ARBA" id="ARBA00023125"/>
    </source>
</evidence>
<dbReference type="GO" id="GO:0003700">
    <property type="term" value="F:DNA-binding transcription factor activity"/>
    <property type="evidence" value="ECO:0007669"/>
    <property type="project" value="InterPro"/>
</dbReference>
<keyword evidence="2" id="KW-0238">DNA-binding</keyword>
<dbReference type="PANTHER" id="PTHR43130:SF3">
    <property type="entry name" value="HTH-TYPE TRANSCRIPTIONAL REGULATOR RV1931C"/>
    <property type="match status" value="1"/>
</dbReference>
<dbReference type="Proteomes" id="UP000075787">
    <property type="component" value="Unassembled WGS sequence"/>
</dbReference>
<dbReference type="PROSITE" id="PS01124">
    <property type="entry name" value="HTH_ARAC_FAMILY_2"/>
    <property type="match status" value="1"/>
</dbReference>
<evidence type="ECO:0000256" key="3">
    <source>
        <dbReference type="ARBA" id="ARBA00023163"/>
    </source>
</evidence>
<dbReference type="Pfam" id="PF12833">
    <property type="entry name" value="HTH_18"/>
    <property type="match status" value="1"/>
</dbReference>
<keyword evidence="1" id="KW-0805">Transcription regulation</keyword>
<dbReference type="Pfam" id="PF01965">
    <property type="entry name" value="DJ-1_PfpI"/>
    <property type="match status" value="1"/>
</dbReference>
<accession>A0A162LL82</accession>
<feature type="domain" description="HTH araC/xylS-type" evidence="4">
    <location>
        <begin position="234"/>
        <end position="331"/>
    </location>
</feature>
<dbReference type="AlphaFoldDB" id="A0A162LL82"/>
<evidence type="ECO:0000259" key="4">
    <source>
        <dbReference type="PROSITE" id="PS01124"/>
    </source>
</evidence>
<dbReference type="Gene3D" id="1.10.10.60">
    <property type="entry name" value="Homeodomain-like"/>
    <property type="match status" value="1"/>
</dbReference>
<dbReference type="PANTHER" id="PTHR43130">
    <property type="entry name" value="ARAC-FAMILY TRANSCRIPTIONAL REGULATOR"/>
    <property type="match status" value="1"/>
</dbReference>
<evidence type="ECO:0000256" key="1">
    <source>
        <dbReference type="ARBA" id="ARBA00023015"/>
    </source>
</evidence>
<dbReference type="InterPro" id="IPR052158">
    <property type="entry name" value="INH-QAR"/>
</dbReference>